<evidence type="ECO:0000256" key="7">
    <source>
        <dbReference type="ARBA" id="ARBA00023136"/>
    </source>
</evidence>
<sequence length="339" mass="36068">MTRVSKYVMGGQGILFVLLPLACILYSLTLGAYHISPTHVYQILLADVTGVLPPDVTAMEVSMIYDVRLPRILGAVVAGCGLAVAGGVFQALFGNPLASPYTLGVSNGAGFGAALAIVLSLPAAGVQMAALAFGIVSVGLTFLLAGHKRGASVTMILSGMLVSAFFSSLVALLKFTADPQEKLPQIVYWLMGSLASVKFDGLLLILPAYLAALTLLFLYRWRINILSMGEQEAQSMGVAVRRDRAIIILAATLVTALVVSISGIIGWVGIVIPHLARMIVGPDFRRLMPVSASLGIVYLLVIDDLCRTLTALEIPIGVITGIVSIPIFIYFILRKKVRW</sequence>
<dbReference type="EMBL" id="BAAACR010000008">
    <property type="protein sequence ID" value="GAA0211865.1"/>
    <property type="molecule type" value="Genomic_DNA"/>
</dbReference>
<comment type="similarity">
    <text evidence="2">Belongs to the binding-protein-dependent transport system permease family. FecCD subfamily.</text>
</comment>
<dbReference type="Proteomes" id="UP001500399">
    <property type="component" value="Unassembled WGS sequence"/>
</dbReference>
<evidence type="ECO:0000256" key="5">
    <source>
        <dbReference type="ARBA" id="ARBA00022692"/>
    </source>
</evidence>
<evidence type="ECO:0000256" key="3">
    <source>
        <dbReference type="ARBA" id="ARBA00022448"/>
    </source>
</evidence>
<dbReference type="InterPro" id="IPR000522">
    <property type="entry name" value="ABC_transptr_permease_BtuC"/>
</dbReference>
<feature type="transmembrane region" description="Helical" evidence="8">
    <location>
        <begin position="245"/>
        <end position="272"/>
    </location>
</feature>
<feature type="transmembrane region" description="Helical" evidence="8">
    <location>
        <begin position="314"/>
        <end position="333"/>
    </location>
</feature>
<reference evidence="10" key="1">
    <citation type="journal article" date="2019" name="Int. J. Syst. Evol. Microbiol.">
        <title>The Global Catalogue of Microorganisms (GCM) 10K type strain sequencing project: providing services to taxonomists for standard genome sequencing and annotation.</title>
        <authorList>
            <consortium name="The Broad Institute Genomics Platform"/>
            <consortium name="The Broad Institute Genome Sequencing Center for Infectious Disease"/>
            <person name="Wu L."/>
            <person name="Ma J."/>
        </authorList>
    </citation>
    <scope>NUCLEOTIDE SEQUENCE [LARGE SCALE GENOMIC DNA]</scope>
    <source>
        <strain evidence="10">JCM 8542</strain>
    </source>
</reference>
<feature type="transmembrane region" description="Helical" evidence="8">
    <location>
        <begin position="156"/>
        <end position="177"/>
    </location>
</feature>
<evidence type="ECO:0000256" key="6">
    <source>
        <dbReference type="ARBA" id="ARBA00022989"/>
    </source>
</evidence>
<dbReference type="RefSeq" id="WP_304987075.1">
    <property type="nucleotide sequence ID" value="NZ_BAAACR010000008.1"/>
</dbReference>
<dbReference type="PANTHER" id="PTHR30472">
    <property type="entry name" value="FERRIC ENTEROBACTIN TRANSPORT SYSTEM PERMEASE PROTEIN"/>
    <property type="match status" value="1"/>
</dbReference>
<evidence type="ECO:0000256" key="8">
    <source>
        <dbReference type="SAM" id="Phobius"/>
    </source>
</evidence>
<keyword evidence="10" id="KW-1185">Reference proteome</keyword>
<name>A0ABP3CP61_9FIRM</name>
<evidence type="ECO:0000313" key="9">
    <source>
        <dbReference type="EMBL" id="GAA0211865.1"/>
    </source>
</evidence>
<evidence type="ECO:0000256" key="2">
    <source>
        <dbReference type="ARBA" id="ARBA00007935"/>
    </source>
</evidence>
<keyword evidence="6 8" id="KW-1133">Transmembrane helix</keyword>
<proteinExistence type="inferred from homology"/>
<dbReference type="Gene3D" id="1.10.3470.10">
    <property type="entry name" value="ABC transporter involved in vitamin B12 uptake, BtuC"/>
    <property type="match status" value="1"/>
</dbReference>
<feature type="transmembrane region" description="Helical" evidence="8">
    <location>
        <begin position="197"/>
        <end position="219"/>
    </location>
</feature>
<dbReference type="InterPro" id="IPR037294">
    <property type="entry name" value="ABC_BtuC-like"/>
</dbReference>
<accession>A0ABP3CP61</accession>
<keyword evidence="5 8" id="KW-0812">Transmembrane</keyword>
<evidence type="ECO:0000313" key="10">
    <source>
        <dbReference type="Proteomes" id="UP001500399"/>
    </source>
</evidence>
<gene>
    <name evidence="9" type="ORF">GCM10008919_13960</name>
</gene>
<protein>
    <submittedName>
        <fullName evidence="9">Iron ABC transporter permease</fullName>
    </submittedName>
</protein>
<feature type="transmembrane region" description="Helical" evidence="8">
    <location>
        <begin position="12"/>
        <end position="33"/>
    </location>
</feature>
<feature type="transmembrane region" description="Helical" evidence="8">
    <location>
        <begin position="113"/>
        <end position="144"/>
    </location>
</feature>
<dbReference type="CDD" id="cd06550">
    <property type="entry name" value="TM_ABC_iron-siderophores_like"/>
    <property type="match status" value="1"/>
</dbReference>
<dbReference type="Pfam" id="PF01032">
    <property type="entry name" value="FecCD"/>
    <property type="match status" value="1"/>
</dbReference>
<keyword evidence="3" id="KW-0813">Transport</keyword>
<feature type="transmembrane region" description="Helical" evidence="8">
    <location>
        <begin position="72"/>
        <end position="93"/>
    </location>
</feature>
<keyword evidence="4" id="KW-1003">Cell membrane</keyword>
<comment type="caution">
    <text evidence="9">The sequence shown here is derived from an EMBL/GenBank/DDBJ whole genome shotgun (WGS) entry which is preliminary data.</text>
</comment>
<organism evidence="9 10">
    <name type="scientific">Selenomonas dianae</name>
    <dbReference type="NCBI Taxonomy" id="135079"/>
    <lineage>
        <taxon>Bacteria</taxon>
        <taxon>Bacillati</taxon>
        <taxon>Bacillota</taxon>
        <taxon>Negativicutes</taxon>
        <taxon>Selenomonadales</taxon>
        <taxon>Selenomonadaceae</taxon>
        <taxon>Selenomonas</taxon>
    </lineage>
</organism>
<comment type="subcellular location">
    <subcellularLocation>
        <location evidence="1">Cell membrane</location>
        <topology evidence="1">Multi-pass membrane protein</topology>
    </subcellularLocation>
</comment>
<evidence type="ECO:0000256" key="4">
    <source>
        <dbReference type="ARBA" id="ARBA00022475"/>
    </source>
</evidence>
<evidence type="ECO:0000256" key="1">
    <source>
        <dbReference type="ARBA" id="ARBA00004651"/>
    </source>
</evidence>
<dbReference type="PANTHER" id="PTHR30472:SF70">
    <property type="entry name" value="MOLYBDATE IMPORT SYSTEM PERMEASE PROTEIN MOLB"/>
    <property type="match status" value="1"/>
</dbReference>
<dbReference type="SUPFAM" id="SSF81345">
    <property type="entry name" value="ABC transporter involved in vitamin B12 uptake, BtuC"/>
    <property type="match status" value="1"/>
</dbReference>
<keyword evidence="7 8" id="KW-0472">Membrane</keyword>